<comment type="caution">
    <text evidence="1">The sequence shown here is derived from an EMBL/GenBank/DDBJ whole genome shotgun (WGS) entry which is preliminary data.</text>
</comment>
<dbReference type="SUPFAM" id="SSF64076">
    <property type="entry name" value="MTH938-like"/>
    <property type="match status" value="1"/>
</dbReference>
<dbReference type="Gene3D" id="3.40.1230.10">
    <property type="entry name" value="MTH938-like"/>
    <property type="match status" value="1"/>
</dbReference>
<reference evidence="1" key="1">
    <citation type="submission" date="2022-07" db="EMBL/GenBank/DDBJ databases">
        <title>Phylogenomic reconstructions and comparative analyses of Kickxellomycotina fungi.</title>
        <authorList>
            <person name="Reynolds N.K."/>
            <person name="Stajich J.E."/>
            <person name="Barry K."/>
            <person name="Grigoriev I.V."/>
            <person name="Crous P."/>
            <person name="Smith M.E."/>
        </authorList>
    </citation>
    <scope>NUCLEOTIDE SEQUENCE</scope>
    <source>
        <strain evidence="1">NBRC 100468</strain>
    </source>
</reference>
<evidence type="ECO:0000313" key="2">
    <source>
        <dbReference type="Proteomes" id="UP001150538"/>
    </source>
</evidence>
<name>A0A9W8DRC7_9FUNG</name>
<sequence>MASSASRGFSIKELTIFQKAIPSQSSKLRLHTIAQHHKYHNNNGLINVTTKVLSVVPAENKQCFHTNTFNHVNEEKGRERSELPIRSTLSNIFAPSESTLYVESDLKDGFMLSNNTKVNGPMLIINGEAFEWKISVHDFSTDTSKNNGKDGHPFKSIDRDAFKVLEVVNPKPEMLVLGTGATSYMLPPDVRDYLTNIGIPVEQSNTADE</sequence>
<proteinExistence type="predicted"/>
<protein>
    <recommendedName>
        <fullName evidence="3">NADH dehydrogenase [ubiquinone] 1 alpha subcomplex assembly factor 3</fullName>
    </recommendedName>
</protein>
<dbReference type="GO" id="GO:0032981">
    <property type="term" value="P:mitochondrial respiratory chain complex I assembly"/>
    <property type="evidence" value="ECO:0007669"/>
    <property type="project" value="TreeGrafter"/>
</dbReference>
<dbReference type="InterPro" id="IPR007523">
    <property type="entry name" value="NDUFAF3/AAMDC"/>
</dbReference>
<dbReference type="Proteomes" id="UP001150538">
    <property type="component" value="Unassembled WGS sequence"/>
</dbReference>
<dbReference type="EMBL" id="JANBPU010000145">
    <property type="protein sequence ID" value="KAJ1915461.1"/>
    <property type="molecule type" value="Genomic_DNA"/>
</dbReference>
<evidence type="ECO:0000313" key="1">
    <source>
        <dbReference type="EMBL" id="KAJ1915461.1"/>
    </source>
</evidence>
<gene>
    <name evidence="1" type="ORF">H4219_004312</name>
</gene>
<evidence type="ECO:0008006" key="3">
    <source>
        <dbReference type="Google" id="ProtNLM"/>
    </source>
</evidence>
<dbReference type="Pfam" id="PF04430">
    <property type="entry name" value="DUF498"/>
    <property type="match status" value="1"/>
</dbReference>
<dbReference type="GO" id="GO:0005743">
    <property type="term" value="C:mitochondrial inner membrane"/>
    <property type="evidence" value="ECO:0007669"/>
    <property type="project" value="TreeGrafter"/>
</dbReference>
<accession>A0A9W8DRC7</accession>
<dbReference type="PANTHER" id="PTHR21192:SF2">
    <property type="entry name" value="NADH DEHYDROGENASE [UBIQUINONE] 1 ALPHA SUBCOMPLEX ASSEMBLY FACTOR 3"/>
    <property type="match status" value="1"/>
</dbReference>
<dbReference type="OrthoDB" id="20681at2759"/>
<dbReference type="InterPro" id="IPR036748">
    <property type="entry name" value="MTH938-like_sf"/>
</dbReference>
<dbReference type="PANTHER" id="PTHR21192">
    <property type="entry name" value="NUCLEAR PROTEIN E3-3"/>
    <property type="match status" value="1"/>
</dbReference>
<keyword evidence="2" id="KW-1185">Reference proteome</keyword>
<organism evidence="1 2">
    <name type="scientific">Mycoemilia scoparia</name>
    <dbReference type="NCBI Taxonomy" id="417184"/>
    <lineage>
        <taxon>Eukaryota</taxon>
        <taxon>Fungi</taxon>
        <taxon>Fungi incertae sedis</taxon>
        <taxon>Zoopagomycota</taxon>
        <taxon>Kickxellomycotina</taxon>
        <taxon>Kickxellomycetes</taxon>
        <taxon>Kickxellales</taxon>
        <taxon>Kickxellaceae</taxon>
        <taxon>Mycoemilia</taxon>
    </lineage>
</organism>
<dbReference type="AlphaFoldDB" id="A0A9W8DRC7"/>